<comment type="caution">
    <text evidence="2">The sequence shown here is derived from an EMBL/GenBank/DDBJ whole genome shotgun (WGS) entry which is preliminary data.</text>
</comment>
<feature type="region of interest" description="Disordered" evidence="1">
    <location>
        <begin position="90"/>
        <end position="125"/>
    </location>
</feature>
<accession>A0ABD0M329</accession>
<dbReference type="EMBL" id="JACVVK020000008">
    <property type="protein sequence ID" value="KAK7505911.1"/>
    <property type="molecule type" value="Genomic_DNA"/>
</dbReference>
<evidence type="ECO:0000313" key="2">
    <source>
        <dbReference type="EMBL" id="KAK7505911.1"/>
    </source>
</evidence>
<keyword evidence="3" id="KW-1185">Reference proteome</keyword>
<dbReference type="Proteomes" id="UP001519460">
    <property type="component" value="Unassembled WGS sequence"/>
</dbReference>
<protein>
    <submittedName>
        <fullName evidence="2">Uncharacterized protein</fullName>
    </submittedName>
</protein>
<organism evidence="2 3">
    <name type="scientific">Batillaria attramentaria</name>
    <dbReference type="NCBI Taxonomy" id="370345"/>
    <lineage>
        <taxon>Eukaryota</taxon>
        <taxon>Metazoa</taxon>
        <taxon>Spiralia</taxon>
        <taxon>Lophotrochozoa</taxon>
        <taxon>Mollusca</taxon>
        <taxon>Gastropoda</taxon>
        <taxon>Caenogastropoda</taxon>
        <taxon>Sorbeoconcha</taxon>
        <taxon>Cerithioidea</taxon>
        <taxon>Batillariidae</taxon>
        <taxon>Batillaria</taxon>
    </lineage>
</organism>
<gene>
    <name evidence="2" type="ORF">BaRGS_00002633</name>
</gene>
<sequence length="125" mass="13886">MGCLGDYSTFKGKTSLQLASRDHFFLCVCACVRFIQSEILYVVFRRLYATIRGTIFDSHGEINTVQASPLAIYLCPMGVENNEAYTLSSRLSKPPVPHQTGPRHAPVTTRSCTRDPSRPFNVSIG</sequence>
<evidence type="ECO:0000313" key="3">
    <source>
        <dbReference type="Proteomes" id="UP001519460"/>
    </source>
</evidence>
<evidence type="ECO:0000256" key="1">
    <source>
        <dbReference type="SAM" id="MobiDB-lite"/>
    </source>
</evidence>
<proteinExistence type="predicted"/>
<reference evidence="2 3" key="1">
    <citation type="journal article" date="2023" name="Sci. Data">
        <title>Genome assembly of the Korean intertidal mud-creeper Batillaria attramentaria.</title>
        <authorList>
            <person name="Patra A.K."/>
            <person name="Ho P.T."/>
            <person name="Jun S."/>
            <person name="Lee S.J."/>
            <person name="Kim Y."/>
            <person name="Won Y.J."/>
        </authorList>
    </citation>
    <scope>NUCLEOTIDE SEQUENCE [LARGE SCALE GENOMIC DNA]</scope>
    <source>
        <strain evidence="2">Wonlab-2016</strain>
    </source>
</reference>
<name>A0ABD0M329_9CAEN</name>
<dbReference type="AlphaFoldDB" id="A0ABD0M329"/>